<reference evidence="3 4" key="1">
    <citation type="submission" date="2015-09" db="EMBL/GenBank/DDBJ databases">
        <authorList>
            <consortium name="Pathogen Informatics"/>
        </authorList>
    </citation>
    <scope>NUCLEOTIDE SEQUENCE [LARGE SCALE GENOMIC DNA]</scope>
    <source>
        <strain evidence="3 4">2789STDY5834885</strain>
    </source>
</reference>
<dbReference type="GO" id="GO:0030170">
    <property type="term" value="F:pyridoxal phosphate binding"/>
    <property type="evidence" value="ECO:0007669"/>
    <property type="project" value="InterPro"/>
</dbReference>
<dbReference type="AlphaFoldDB" id="A0A174KWL0"/>
<dbReference type="RefSeq" id="WP_055266286.1">
    <property type="nucleotide sequence ID" value="NZ_CZAL01000006.1"/>
</dbReference>
<dbReference type="EMBL" id="CZAL01000006">
    <property type="protein sequence ID" value="CUP16624.1"/>
    <property type="molecule type" value="Genomic_DNA"/>
</dbReference>
<evidence type="ECO:0000259" key="2">
    <source>
        <dbReference type="Pfam" id="PF00155"/>
    </source>
</evidence>
<dbReference type="PROSITE" id="PS00105">
    <property type="entry name" value="AA_TRANSFER_CLASS_1"/>
    <property type="match status" value="1"/>
</dbReference>
<proteinExistence type="inferred from homology"/>
<gene>
    <name evidence="3" type="primary">aspC</name>
    <name evidence="3" type="ORF">ERS852498_01394</name>
</gene>
<keyword evidence="1 3" id="KW-0032">Aminotransferase</keyword>
<dbReference type="Pfam" id="PF00155">
    <property type="entry name" value="Aminotran_1_2"/>
    <property type="match status" value="1"/>
</dbReference>
<dbReference type="InterPro" id="IPR015424">
    <property type="entry name" value="PyrdxlP-dep_Trfase"/>
</dbReference>
<evidence type="ECO:0000256" key="1">
    <source>
        <dbReference type="RuleBase" id="RU000481"/>
    </source>
</evidence>
<keyword evidence="1 3" id="KW-0808">Transferase</keyword>
<dbReference type="InterPro" id="IPR004838">
    <property type="entry name" value="NHTrfase_class1_PyrdxlP-BS"/>
</dbReference>
<dbReference type="GO" id="GO:0008483">
    <property type="term" value="F:transaminase activity"/>
    <property type="evidence" value="ECO:0007669"/>
    <property type="project" value="UniProtKB-KW"/>
</dbReference>
<organism evidence="3 4">
    <name type="scientific">Fusicatenibacter saccharivorans</name>
    <dbReference type="NCBI Taxonomy" id="1150298"/>
    <lineage>
        <taxon>Bacteria</taxon>
        <taxon>Bacillati</taxon>
        <taxon>Bacillota</taxon>
        <taxon>Clostridia</taxon>
        <taxon>Lachnospirales</taxon>
        <taxon>Lachnospiraceae</taxon>
        <taxon>Fusicatenibacter</taxon>
    </lineage>
</organism>
<dbReference type="InterPro" id="IPR004839">
    <property type="entry name" value="Aminotransferase_I/II_large"/>
</dbReference>
<dbReference type="InterPro" id="IPR015421">
    <property type="entry name" value="PyrdxlP-dep_Trfase_major"/>
</dbReference>
<dbReference type="Proteomes" id="UP000095709">
    <property type="component" value="Unassembled WGS sequence"/>
</dbReference>
<dbReference type="PRINTS" id="PR00753">
    <property type="entry name" value="ACCSYNTHASE"/>
</dbReference>
<evidence type="ECO:0000313" key="4">
    <source>
        <dbReference type="Proteomes" id="UP000095709"/>
    </source>
</evidence>
<dbReference type="PANTHER" id="PTHR42691">
    <property type="entry name" value="ASPARTATE AMINOTRANSFERASE YHDR-RELATED"/>
    <property type="match status" value="1"/>
</dbReference>
<evidence type="ECO:0000313" key="3">
    <source>
        <dbReference type="EMBL" id="CUP16624.1"/>
    </source>
</evidence>
<dbReference type="PANTHER" id="PTHR42691:SF1">
    <property type="entry name" value="ASPARTATE AMINOTRANSFERASE YHDR-RELATED"/>
    <property type="match status" value="1"/>
</dbReference>
<accession>A0A174KWL0</accession>
<comment type="cofactor">
    <cofactor evidence="1">
        <name>pyridoxal 5'-phosphate</name>
        <dbReference type="ChEBI" id="CHEBI:597326"/>
    </cofactor>
</comment>
<dbReference type="EC" id="2.6.1.-" evidence="1"/>
<dbReference type="SUPFAM" id="SSF53383">
    <property type="entry name" value="PLP-dependent transferases"/>
    <property type="match status" value="1"/>
</dbReference>
<comment type="similarity">
    <text evidence="1">Belongs to the class-I pyridoxal-phosphate-dependent aminotransferase family.</text>
</comment>
<sequence length="395" mass="43539">MLSEKMVTLGTKKSVIREIFEYSKKRAAEIGAENVFDFSIGNPNVPAPASIHETIKELLDSRDDYYLFGYTSAQGDADTRAAIAANLNERFGTSFGADNFYMTCGAAASLRIVLGALTLPGDEYVVFTPYFPEYRVFIESAGAKMAETPANPDTFQIDFDQLAASVNEHTKGVFVNSPNNPSGVVYTEESIRQLAAFLEEKSAAYGHPIYLIADEPYRELVYGDVEVPYLTKYYKNTLVCYSYSKSLSLPGERIGYVLVPDEVENARTVYAAVCGAGRALGFVCAPSLIQHVIAKCAGQVSDLSVYKKNRDLLYDSLSSYGFTCVHPDGAFYLFMKSPETDAYAFCEKAKKYELLLVPGDDFGAPGFVRIAYCVTTAQIERALPAFEKLAKEYFA</sequence>
<name>A0A174KWL0_9FIRM</name>
<feature type="domain" description="Aminotransferase class I/classII large" evidence="2">
    <location>
        <begin position="34"/>
        <end position="384"/>
    </location>
</feature>
<dbReference type="CDD" id="cd00609">
    <property type="entry name" value="AAT_like"/>
    <property type="match status" value="1"/>
</dbReference>
<dbReference type="Gene3D" id="3.40.640.10">
    <property type="entry name" value="Type I PLP-dependent aspartate aminotransferase-like (Major domain)"/>
    <property type="match status" value="1"/>
</dbReference>
<dbReference type="NCBIfam" id="NF005305">
    <property type="entry name" value="PRK06836.1"/>
    <property type="match status" value="1"/>
</dbReference>
<protein>
    <recommendedName>
        <fullName evidence="1">Aminotransferase</fullName>
        <ecNumber evidence="1">2.6.1.-</ecNumber>
    </recommendedName>
</protein>